<keyword evidence="1" id="KW-0678">Repressor</keyword>
<keyword evidence="7" id="KW-1185">Reference proteome</keyword>
<dbReference type="PANTHER" id="PTHR30146:SF148">
    <property type="entry name" value="HTH-TYPE TRANSCRIPTIONAL REPRESSOR PURR-RELATED"/>
    <property type="match status" value="1"/>
</dbReference>
<dbReference type="InterPro" id="IPR036388">
    <property type="entry name" value="WH-like_DNA-bd_sf"/>
</dbReference>
<evidence type="ECO:0000256" key="4">
    <source>
        <dbReference type="ARBA" id="ARBA00023163"/>
    </source>
</evidence>
<evidence type="ECO:0000313" key="7">
    <source>
        <dbReference type="Proteomes" id="UP000236728"/>
    </source>
</evidence>
<dbReference type="CDD" id="cd06267">
    <property type="entry name" value="PBP1_LacI_sugar_binding-like"/>
    <property type="match status" value="1"/>
</dbReference>
<dbReference type="RefSeq" id="WP_103934175.1">
    <property type="nucleotide sequence ID" value="NZ_FNVA01000006.1"/>
</dbReference>
<evidence type="ECO:0000256" key="2">
    <source>
        <dbReference type="ARBA" id="ARBA00023015"/>
    </source>
</evidence>
<dbReference type="InterPro" id="IPR046335">
    <property type="entry name" value="LacI/GalR-like_sensor"/>
</dbReference>
<evidence type="ECO:0000256" key="3">
    <source>
        <dbReference type="ARBA" id="ARBA00023125"/>
    </source>
</evidence>
<dbReference type="SMART" id="SM00345">
    <property type="entry name" value="HTH_GNTR"/>
    <property type="match status" value="1"/>
</dbReference>
<dbReference type="PANTHER" id="PTHR30146">
    <property type="entry name" value="LACI-RELATED TRANSCRIPTIONAL REPRESSOR"/>
    <property type="match status" value="1"/>
</dbReference>
<dbReference type="Gene3D" id="3.40.50.2300">
    <property type="match status" value="2"/>
</dbReference>
<sequence length="358" mass="39656">MHRYRAIYETLLEEIQSGVYKPGERLPSEAALCERFSASRITVAKAFQSLQQEGLVRRRPGSGSYVEKLPNSATRQFGLLIPDLGTTEIFEAICQGLMTSPAGGSHSLAWGNAMAREDASVTMERLCRQYIAQRVAGVFFAPTEFAGEENNRRIAAMLEQANMPVVLLDRDFETYPNRSNFDFVGIDNRRAGYIQAQHLAQAGAKKILFAMRPGSANTVDARAAGYREAMFELFHGAVGTVVGGDFEDKEFVSQFMKRDKPDGIVCANDVTAAKLMRTLLSLGYKVPEDVRMIGLDDVGYARYLPTPLTTLRQDCAEIGIVAMSVMLERIERPRHPVVDVRVKTELVIRESCGMKLGG</sequence>
<dbReference type="CDD" id="cd07377">
    <property type="entry name" value="WHTH_GntR"/>
    <property type="match status" value="1"/>
</dbReference>
<proteinExistence type="predicted"/>
<keyword evidence="4" id="KW-0804">Transcription</keyword>
<keyword evidence="3 6" id="KW-0238">DNA-binding</keyword>
<gene>
    <name evidence="6" type="ORF">SAMN05421819_3289</name>
</gene>
<dbReference type="Pfam" id="PF13377">
    <property type="entry name" value="Peripla_BP_3"/>
    <property type="match status" value="1"/>
</dbReference>
<dbReference type="PROSITE" id="PS50949">
    <property type="entry name" value="HTH_GNTR"/>
    <property type="match status" value="1"/>
</dbReference>
<name>A0A1H6AVD2_9BACT</name>
<evidence type="ECO:0000259" key="5">
    <source>
        <dbReference type="PROSITE" id="PS50949"/>
    </source>
</evidence>
<keyword evidence="2" id="KW-0805">Transcription regulation</keyword>
<dbReference type="SUPFAM" id="SSF46785">
    <property type="entry name" value="Winged helix' DNA-binding domain"/>
    <property type="match status" value="1"/>
</dbReference>
<protein>
    <submittedName>
        <fullName evidence="6">DNA-binding transcriptional regulator, LacI/PurR family</fullName>
    </submittedName>
</protein>
<dbReference type="GO" id="GO:0003700">
    <property type="term" value="F:DNA-binding transcription factor activity"/>
    <property type="evidence" value="ECO:0007669"/>
    <property type="project" value="InterPro"/>
</dbReference>
<dbReference type="Gene3D" id="1.10.10.10">
    <property type="entry name" value="Winged helix-like DNA-binding domain superfamily/Winged helix DNA-binding domain"/>
    <property type="match status" value="1"/>
</dbReference>
<dbReference type="SUPFAM" id="SSF53822">
    <property type="entry name" value="Periplasmic binding protein-like I"/>
    <property type="match status" value="1"/>
</dbReference>
<dbReference type="InterPro" id="IPR000524">
    <property type="entry name" value="Tscrpt_reg_HTH_GntR"/>
</dbReference>
<organism evidence="6 7">
    <name type="scientific">Bryocella elongata</name>
    <dbReference type="NCBI Taxonomy" id="863522"/>
    <lineage>
        <taxon>Bacteria</taxon>
        <taxon>Pseudomonadati</taxon>
        <taxon>Acidobacteriota</taxon>
        <taxon>Terriglobia</taxon>
        <taxon>Terriglobales</taxon>
        <taxon>Acidobacteriaceae</taxon>
        <taxon>Bryocella</taxon>
    </lineage>
</organism>
<dbReference type="AlphaFoldDB" id="A0A1H6AVD2"/>
<dbReference type="EMBL" id="FNVA01000006">
    <property type="protein sequence ID" value="SEG52342.1"/>
    <property type="molecule type" value="Genomic_DNA"/>
</dbReference>
<dbReference type="Pfam" id="PF00392">
    <property type="entry name" value="GntR"/>
    <property type="match status" value="1"/>
</dbReference>
<feature type="domain" description="HTH gntR-type" evidence="5">
    <location>
        <begin position="1"/>
        <end position="69"/>
    </location>
</feature>
<evidence type="ECO:0000256" key="1">
    <source>
        <dbReference type="ARBA" id="ARBA00022491"/>
    </source>
</evidence>
<reference evidence="6 7" key="1">
    <citation type="submission" date="2016-10" db="EMBL/GenBank/DDBJ databases">
        <authorList>
            <person name="de Groot N.N."/>
        </authorList>
    </citation>
    <scope>NUCLEOTIDE SEQUENCE [LARGE SCALE GENOMIC DNA]</scope>
    <source>
        <strain evidence="6 7">DSM 22489</strain>
    </source>
</reference>
<dbReference type="InterPro" id="IPR036390">
    <property type="entry name" value="WH_DNA-bd_sf"/>
</dbReference>
<dbReference type="GO" id="GO:0000976">
    <property type="term" value="F:transcription cis-regulatory region binding"/>
    <property type="evidence" value="ECO:0007669"/>
    <property type="project" value="TreeGrafter"/>
</dbReference>
<dbReference type="OrthoDB" id="9772505at2"/>
<dbReference type="Proteomes" id="UP000236728">
    <property type="component" value="Unassembled WGS sequence"/>
</dbReference>
<evidence type="ECO:0000313" key="6">
    <source>
        <dbReference type="EMBL" id="SEG52342.1"/>
    </source>
</evidence>
<accession>A0A1H6AVD2</accession>
<dbReference type="PRINTS" id="PR00035">
    <property type="entry name" value="HTHGNTR"/>
</dbReference>
<dbReference type="InterPro" id="IPR028082">
    <property type="entry name" value="Peripla_BP_I"/>
</dbReference>